<evidence type="ECO:0000256" key="1">
    <source>
        <dbReference type="SAM" id="MobiDB-lite"/>
    </source>
</evidence>
<sequence>MIKLENVTLRVKQIRGGRYGDFCVGELFHECCELKVKDSLLDQFEEGEYHGTVWISRIFLHQYIAFGKAVTEMRATLHDMQLDSASDAPVETELAEPDPLLESPSLTSQTPVWSAPLPAPSTESKTEGSTRLGEQMRERIERIKRNPGQPTQAIAQASSVEDVGQVDTPDLPEVLREYWDQIRGLQPVKLDPTVDRSMLREQTKAIGQLGSYKFVFQDQTWHPK</sequence>
<protein>
    <recommendedName>
        <fullName evidence="4">DUF3275 domain-containing protein</fullName>
    </recommendedName>
</protein>
<evidence type="ECO:0000313" key="3">
    <source>
        <dbReference type="Proteomes" id="UP000028782"/>
    </source>
</evidence>
<evidence type="ECO:0000313" key="2">
    <source>
        <dbReference type="EMBL" id="AIJ47047.1"/>
    </source>
</evidence>
<feature type="region of interest" description="Disordered" evidence="1">
    <location>
        <begin position="146"/>
        <end position="166"/>
    </location>
</feature>
<organism evidence="2 3">
    <name type="scientific">Comamonas testosteroni TK102</name>
    <dbReference type="NCBI Taxonomy" id="1392005"/>
    <lineage>
        <taxon>Bacteria</taxon>
        <taxon>Pseudomonadati</taxon>
        <taxon>Pseudomonadota</taxon>
        <taxon>Betaproteobacteria</taxon>
        <taxon>Burkholderiales</taxon>
        <taxon>Comamonadaceae</taxon>
        <taxon>Comamonas</taxon>
    </lineage>
</organism>
<reference evidence="2 3" key="1">
    <citation type="journal article" date="2014" name="Genome Announc.">
        <title>Complete Genome Sequence of Polychlorinated Biphenyl Degrader Comamonas testosteroni TK102 (NBRC 109938).</title>
        <authorList>
            <person name="Fukuda K."/>
            <person name="Hosoyama A."/>
            <person name="Tsuchikane K."/>
            <person name="Ohji S."/>
            <person name="Yamazoe A."/>
            <person name="Fujita N."/>
            <person name="Shintani M."/>
            <person name="Kimbara K."/>
        </authorList>
    </citation>
    <scope>NUCLEOTIDE SEQUENCE [LARGE SCALE GENOMIC DNA]</scope>
    <source>
        <strain evidence="2">TK102</strain>
    </source>
</reference>
<dbReference type="HOGENOM" id="CLU_106522_0_0_4"/>
<dbReference type="Pfam" id="PF11679">
    <property type="entry name" value="DUF3275"/>
    <property type="match status" value="1"/>
</dbReference>
<dbReference type="KEGG" id="ctes:O987_14665"/>
<feature type="region of interest" description="Disordered" evidence="1">
    <location>
        <begin position="87"/>
        <end position="133"/>
    </location>
</feature>
<accession>A0A076PUR0</accession>
<dbReference type="EMBL" id="CP006704">
    <property type="protein sequence ID" value="AIJ47047.1"/>
    <property type="molecule type" value="Genomic_DNA"/>
</dbReference>
<proteinExistence type="predicted"/>
<dbReference type="InterPro" id="IPR021693">
    <property type="entry name" value="DUF3275"/>
</dbReference>
<dbReference type="AlphaFoldDB" id="A0A076PUR0"/>
<name>A0A076PUR0_COMTE</name>
<gene>
    <name evidence="2" type="ORF">O987_14665</name>
</gene>
<feature type="compositionally biased region" description="Polar residues" evidence="1">
    <location>
        <begin position="148"/>
        <end position="159"/>
    </location>
</feature>
<evidence type="ECO:0008006" key="4">
    <source>
        <dbReference type="Google" id="ProtNLM"/>
    </source>
</evidence>
<dbReference type="RefSeq" id="WP_019042162.1">
    <property type="nucleotide sequence ID" value="NZ_CP006704.1"/>
</dbReference>
<dbReference type="Proteomes" id="UP000028782">
    <property type="component" value="Chromosome"/>
</dbReference>
<feature type="compositionally biased region" description="Basic and acidic residues" evidence="1">
    <location>
        <begin position="124"/>
        <end position="133"/>
    </location>
</feature>